<dbReference type="PANTHER" id="PTHR48051:SF1">
    <property type="entry name" value="RAS SUPPRESSOR PROTEIN 1"/>
    <property type="match status" value="1"/>
</dbReference>
<feature type="domain" description="PIF1/LRR1 pleckstrin homology" evidence="4">
    <location>
        <begin position="1"/>
        <end position="108"/>
    </location>
</feature>
<dbReference type="InterPro" id="IPR057437">
    <property type="entry name" value="PIF1/LRR1_PH"/>
</dbReference>
<accession>A0A2S2R692</accession>
<evidence type="ECO:0000259" key="4">
    <source>
        <dbReference type="Pfam" id="PF25344"/>
    </source>
</evidence>
<dbReference type="Pfam" id="PF25344">
    <property type="entry name" value="PH_LRR1"/>
    <property type="match status" value="1"/>
</dbReference>
<evidence type="ECO:0000256" key="2">
    <source>
        <dbReference type="ARBA" id="ARBA00022737"/>
    </source>
</evidence>
<dbReference type="OrthoDB" id="17912at2759"/>
<organism evidence="5">
    <name type="scientific">Sipha flava</name>
    <name type="common">yellow sugarcane aphid</name>
    <dbReference type="NCBI Taxonomy" id="143950"/>
    <lineage>
        <taxon>Eukaryota</taxon>
        <taxon>Metazoa</taxon>
        <taxon>Ecdysozoa</taxon>
        <taxon>Arthropoda</taxon>
        <taxon>Hexapoda</taxon>
        <taxon>Insecta</taxon>
        <taxon>Pterygota</taxon>
        <taxon>Neoptera</taxon>
        <taxon>Paraneoptera</taxon>
        <taxon>Hemiptera</taxon>
        <taxon>Sternorrhyncha</taxon>
        <taxon>Aphidomorpha</taxon>
        <taxon>Aphidoidea</taxon>
        <taxon>Aphididae</taxon>
        <taxon>Sipha</taxon>
    </lineage>
</organism>
<dbReference type="PANTHER" id="PTHR48051">
    <property type="match status" value="1"/>
</dbReference>
<reference evidence="5" key="1">
    <citation type="submission" date="2018-04" db="EMBL/GenBank/DDBJ databases">
        <title>Transcriptome assembly of Sipha flava.</title>
        <authorList>
            <person name="Scully E.D."/>
            <person name="Geib S.M."/>
            <person name="Palmer N.A."/>
            <person name="Koch K."/>
            <person name="Bradshaw J."/>
            <person name="Heng-Moss T."/>
            <person name="Sarath G."/>
        </authorList>
    </citation>
    <scope>NUCLEOTIDE SEQUENCE</scope>
</reference>
<keyword evidence="1" id="KW-0433">Leucine-rich repeat</keyword>
<dbReference type="RefSeq" id="XP_025423898.1">
    <property type="nucleotide sequence ID" value="XM_025568113.1"/>
</dbReference>
<sequence length="403" mass="46824">MLIQGMVTIQDLNAPSGQMRSRPLRSCLLSKKVNDDYYVSVKNSMYPNCISYKATDLEQLHCKFIEEGKLGLRFKQPMHLILVKTEDKTMLKMFLRQIKDIISGKKVVIGTRNMPKIMPPKKNVNRFDPGTFEFVAIDRFDKRIMNMKQLNKLVLENCTLSSLPLEMGHLPISYLSLTGSTLSTLRHDQDIFWDWMTIDTVDRTLKTLKMDSIGLENLPFEIKFLKNLETLSVAKNKLTYIPQYMGELKKLRFLFVADNNLKYFPDSLFIRTFKELDISNNMFMESESLDFDHISAYMRNINTCNIKKSQMLVVKDLSHLAFASVVENCINLKRQEIPRTLWPKFDVVGRCIHCYEFVLPEYSVVQHTIATPCALKLIKNHTTNSIPWQSIICRFKCTKSSRL</sequence>
<gene>
    <name evidence="5" type="primary">LRR1_1</name>
    <name evidence="7" type="synonym">LOC112693167</name>
    <name evidence="5" type="ORF">g.15908</name>
</gene>
<evidence type="ECO:0000256" key="1">
    <source>
        <dbReference type="ARBA" id="ARBA00022614"/>
    </source>
</evidence>
<dbReference type="Proteomes" id="UP000694846">
    <property type="component" value="Unplaced"/>
</dbReference>
<keyword evidence="3" id="KW-0539">Nucleus</keyword>
<dbReference type="EMBL" id="GGMS01016312">
    <property type="protein sequence ID" value="MBY85515.1"/>
    <property type="molecule type" value="Transcribed_RNA"/>
</dbReference>
<dbReference type="GO" id="GO:0005737">
    <property type="term" value="C:cytoplasm"/>
    <property type="evidence" value="ECO:0007669"/>
    <property type="project" value="TreeGrafter"/>
</dbReference>
<proteinExistence type="predicted"/>
<name>A0A2S2R692_9HEMI</name>
<dbReference type="InterPro" id="IPR003591">
    <property type="entry name" value="Leu-rich_rpt_typical-subtyp"/>
</dbReference>
<dbReference type="InterPro" id="IPR050216">
    <property type="entry name" value="LRR_domain-containing"/>
</dbReference>
<dbReference type="InterPro" id="IPR032675">
    <property type="entry name" value="LRR_dom_sf"/>
</dbReference>
<dbReference type="SMART" id="SM00369">
    <property type="entry name" value="LRR_TYP"/>
    <property type="match status" value="3"/>
</dbReference>
<dbReference type="Gene3D" id="3.80.10.10">
    <property type="entry name" value="Ribonuclease Inhibitor"/>
    <property type="match status" value="1"/>
</dbReference>
<evidence type="ECO:0000313" key="5">
    <source>
        <dbReference type="EMBL" id="MBY85515.1"/>
    </source>
</evidence>
<reference evidence="7" key="2">
    <citation type="submission" date="2025-04" db="UniProtKB">
        <authorList>
            <consortium name="RefSeq"/>
        </authorList>
    </citation>
    <scope>IDENTIFICATION</scope>
    <source>
        <tissue evidence="7">Whole body</tissue>
    </source>
</reference>
<dbReference type="AlphaFoldDB" id="A0A2S2R692"/>
<evidence type="ECO:0000256" key="3">
    <source>
        <dbReference type="ARBA" id="ARBA00023242"/>
    </source>
</evidence>
<keyword evidence="2" id="KW-0677">Repeat</keyword>
<protein>
    <submittedName>
        <fullName evidence="5">Leucine-rich repeat protein 1</fullName>
    </submittedName>
    <submittedName>
        <fullName evidence="7">Leucine-rich repeat-containing protein 69-like</fullName>
    </submittedName>
</protein>
<keyword evidence="6" id="KW-1185">Reference proteome</keyword>
<dbReference type="SUPFAM" id="SSF52047">
    <property type="entry name" value="RNI-like"/>
    <property type="match status" value="1"/>
</dbReference>
<evidence type="ECO:0000313" key="7">
    <source>
        <dbReference type="RefSeq" id="XP_025423898.1"/>
    </source>
</evidence>
<evidence type="ECO:0000313" key="6">
    <source>
        <dbReference type="Proteomes" id="UP000694846"/>
    </source>
</evidence>